<name>D4GM09_PANAM</name>
<dbReference type="Proteomes" id="UP000001702">
    <property type="component" value="Chromosome"/>
</dbReference>
<dbReference type="EMBL" id="CP001875">
    <property type="protein sequence ID" value="ADD76279.1"/>
    <property type="molecule type" value="Genomic_DNA"/>
</dbReference>
<reference evidence="1 2" key="1">
    <citation type="journal article" date="2010" name="J. Bacteriol.">
        <title>Genome sequence of Pantoea ananatis LMG20103, the causative agent of Eucalyptus blight and dieback.</title>
        <authorList>
            <person name="De Maayer P."/>
            <person name="Chan W.Y."/>
            <person name="Venter S.N."/>
            <person name="Toth I.K."/>
            <person name="Birch P.R."/>
            <person name="Joubert F."/>
            <person name="Coutinho T.A."/>
        </authorList>
    </citation>
    <scope>NUCLEOTIDE SEQUENCE [LARGE SCALE GENOMIC DNA]</scope>
    <source>
        <strain evidence="1 2">LMG 20103</strain>
    </source>
</reference>
<sequence length="68" mass="7530">MKILPARGVKRNAHWPGCGHPSRCPSNQKISLNTPVRVNSPTIKIMAIIHRIIFISSPLPLKNIPITV</sequence>
<proteinExistence type="predicted"/>
<evidence type="ECO:0000313" key="1">
    <source>
        <dbReference type="EMBL" id="ADD76279.1"/>
    </source>
</evidence>
<accession>D4GM09</accession>
<dbReference type="KEGG" id="pam:PANA_1112"/>
<protein>
    <submittedName>
        <fullName evidence="1">Uncharacterized protein</fullName>
    </submittedName>
</protein>
<keyword evidence="2" id="KW-1185">Reference proteome</keyword>
<evidence type="ECO:0000313" key="2">
    <source>
        <dbReference type="Proteomes" id="UP000001702"/>
    </source>
</evidence>
<organism evidence="1 2">
    <name type="scientific">Pantoea ananatis (strain LMG 20103)</name>
    <dbReference type="NCBI Taxonomy" id="706191"/>
    <lineage>
        <taxon>Bacteria</taxon>
        <taxon>Pseudomonadati</taxon>
        <taxon>Pseudomonadota</taxon>
        <taxon>Gammaproteobacteria</taxon>
        <taxon>Enterobacterales</taxon>
        <taxon>Erwiniaceae</taxon>
        <taxon>Pantoea</taxon>
    </lineage>
</organism>
<dbReference type="AlphaFoldDB" id="D4GM09"/>
<gene>
    <name evidence="1" type="ordered locus">PANA_1112</name>
</gene>
<dbReference type="HOGENOM" id="CLU_2790107_0_0_6"/>